<feature type="domain" description="Retrotransposon Copia-like N-terminal" evidence="2">
    <location>
        <begin position="29"/>
        <end position="76"/>
    </location>
</feature>
<evidence type="ECO:0000313" key="4">
    <source>
        <dbReference type="Proteomes" id="UP001497516"/>
    </source>
</evidence>
<name>A0AAV2GN08_9ROSI</name>
<evidence type="ECO:0000256" key="1">
    <source>
        <dbReference type="SAM" id="MobiDB-lite"/>
    </source>
</evidence>
<dbReference type="AlphaFoldDB" id="A0AAV2GN08"/>
<gene>
    <name evidence="3" type="ORF">LTRI10_LOCUS51438</name>
</gene>
<dbReference type="InterPro" id="IPR029472">
    <property type="entry name" value="Copia-like_N"/>
</dbReference>
<dbReference type="EMBL" id="OZ034822">
    <property type="protein sequence ID" value="CAL1412125.1"/>
    <property type="molecule type" value="Genomic_DNA"/>
</dbReference>
<sequence length="233" mass="26193">MGDDEKKPMGSPSATVGVEKDQSSPLYLHPSEAASQLQVGDVLTSSNYGEWVVEMTDALIIKNKFGFVDGTIEKPTTNPDLIAWTRCDAIVKGWLHTAMDKEVRATVRYARTAQEIWTDLRDRFCQGSASRAYEIRRLVSLLQQEKFSVSSFYTRLLTYWEESQSISPSPKCSCGLCTCGLERRTKERDESNRLFDFLMGLDDSFGTVCTQVLTMKPTPSLTEAFNIVLSDEQ</sequence>
<dbReference type="Proteomes" id="UP001497516">
    <property type="component" value="Chromosome 9"/>
</dbReference>
<protein>
    <recommendedName>
        <fullName evidence="2">Retrotransposon Copia-like N-terminal domain-containing protein</fullName>
    </recommendedName>
</protein>
<dbReference type="Pfam" id="PF14244">
    <property type="entry name" value="Retrotran_gag_3"/>
    <property type="match status" value="1"/>
</dbReference>
<proteinExistence type="predicted"/>
<reference evidence="3 4" key="1">
    <citation type="submission" date="2024-04" db="EMBL/GenBank/DDBJ databases">
        <authorList>
            <person name="Fracassetti M."/>
        </authorList>
    </citation>
    <scope>NUCLEOTIDE SEQUENCE [LARGE SCALE GENOMIC DNA]</scope>
</reference>
<accession>A0AAV2GN08</accession>
<keyword evidence="4" id="KW-1185">Reference proteome</keyword>
<feature type="region of interest" description="Disordered" evidence="1">
    <location>
        <begin position="1"/>
        <end position="22"/>
    </location>
</feature>
<dbReference type="PANTHER" id="PTHR37610:SF97">
    <property type="entry name" value="RETROTRANSPOSON GAG DOMAIN-CONTAINING PROTEIN"/>
    <property type="match status" value="1"/>
</dbReference>
<evidence type="ECO:0000259" key="2">
    <source>
        <dbReference type="Pfam" id="PF14244"/>
    </source>
</evidence>
<organism evidence="3 4">
    <name type="scientific">Linum trigynum</name>
    <dbReference type="NCBI Taxonomy" id="586398"/>
    <lineage>
        <taxon>Eukaryota</taxon>
        <taxon>Viridiplantae</taxon>
        <taxon>Streptophyta</taxon>
        <taxon>Embryophyta</taxon>
        <taxon>Tracheophyta</taxon>
        <taxon>Spermatophyta</taxon>
        <taxon>Magnoliopsida</taxon>
        <taxon>eudicotyledons</taxon>
        <taxon>Gunneridae</taxon>
        <taxon>Pentapetalae</taxon>
        <taxon>rosids</taxon>
        <taxon>fabids</taxon>
        <taxon>Malpighiales</taxon>
        <taxon>Linaceae</taxon>
        <taxon>Linum</taxon>
    </lineage>
</organism>
<evidence type="ECO:0000313" key="3">
    <source>
        <dbReference type="EMBL" id="CAL1412125.1"/>
    </source>
</evidence>
<dbReference type="PANTHER" id="PTHR37610">
    <property type="entry name" value="CCHC-TYPE DOMAIN-CONTAINING PROTEIN"/>
    <property type="match status" value="1"/>
</dbReference>